<name>A0A1G2PT54_9BACT</name>
<dbReference type="EMBL" id="MHSW01000022">
    <property type="protein sequence ID" value="OHA51483.1"/>
    <property type="molecule type" value="Genomic_DNA"/>
</dbReference>
<organism evidence="1 2">
    <name type="scientific">Candidatus Terrybacteria bacterium RIFCSPLOWO2_01_FULL_40_23</name>
    <dbReference type="NCBI Taxonomy" id="1802366"/>
    <lineage>
        <taxon>Bacteria</taxon>
        <taxon>Candidatus Terryibacteriota</taxon>
    </lineage>
</organism>
<reference evidence="1 2" key="1">
    <citation type="journal article" date="2016" name="Nat. Commun.">
        <title>Thousands of microbial genomes shed light on interconnected biogeochemical processes in an aquifer system.</title>
        <authorList>
            <person name="Anantharaman K."/>
            <person name="Brown C.T."/>
            <person name="Hug L.A."/>
            <person name="Sharon I."/>
            <person name="Castelle C.J."/>
            <person name="Probst A.J."/>
            <person name="Thomas B.C."/>
            <person name="Singh A."/>
            <person name="Wilkins M.J."/>
            <person name="Karaoz U."/>
            <person name="Brodie E.L."/>
            <person name="Williams K.H."/>
            <person name="Hubbard S.S."/>
            <person name="Banfield J.F."/>
        </authorList>
    </citation>
    <scope>NUCLEOTIDE SEQUENCE [LARGE SCALE GENOMIC DNA]</scope>
</reference>
<comment type="caution">
    <text evidence="1">The sequence shown here is derived from an EMBL/GenBank/DDBJ whole genome shotgun (WGS) entry which is preliminary data.</text>
</comment>
<protein>
    <submittedName>
        <fullName evidence="1">Uncharacterized protein</fullName>
    </submittedName>
</protein>
<evidence type="ECO:0000313" key="2">
    <source>
        <dbReference type="Proteomes" id="UP000176951"/>
    </source>
</evidence>
<sequence>MGKEVSEEIIAKFNSEIIPSFKDELSSILRLDQRGVRQFPSAANSLLGRAIAQLLLMSDKTSIEEVNEIDSDLSLSVILLTITSLNGVLPLDYPFIIVAVECLEDKQWRFIVLVRNKIPGMHDNLNAYLLPILCVKKFEDLYAEDFYINNVRYESRPDDLPDIFKN</sequence>
<accession>A0A1G2PT54</accession>
<evidence type="ECO:0000313" key="1">
    <source>
        <dbReference type="EMBL" id="OHA51483.1"/>
    </source>
</evidence>
<proteinExistence type="predicted"/>
<dbReference type="Proteomes" id="UP000176951">
    <property type="component" value="Unassembled WGS sequence"/>
</dbReference>
<dbReference type="AlphaFoldDB" id="A0A1G2PT54"/>
<gene>
    <name evidence="1" type="ORF">A3A97_03000</name>
</gene>